<protein>
    <submittedName>
        <fullName evidence="3">Transposable element Tc1 transposase</fullName>
    </submittedName>
</protein>
<sequence length="353" mass="39518">MLLDSASFMRLTHSLKSKGRLGSAVGLSLAFCTQGCGFDPGPSRWNFMLQKIDSVHVKYKKTGSVANIPGRGRKEILSTTAKRKIIHSVKKDLRVSASKLALSISFTIGEKISDKTIRRTLHQYGFQGRTPIRKPLINDGRFKIWREDGKALAPKNIIKTVKFGGGSALVWGCMSAVGVGELAFIDGFIVQQDNEPKHTATIVQLYLLYHCRKQLHTPPQSPDLNVIENVWSQLEKAVHEHEITSKEVLKKVPREEWAKFSVETTNTLVESMLRLQDAGRCAVLLARWIVRSCAVRNCWEQWTRKGTHVRKTGSGATMKTTRREDQRIVRQALVDPTVTRSPIRADVGVAIVP</sequence>
<dbReference type="Proteomes" id="UP000887159">
    <property type="component" value="Unassembled WGS sequence"/>
</dbReference>
<dbReference type="GO" id="GO:0015074">
    <property type="term" value="P:DNA integration"/>
    <property type="evidence" value="ECO:0007669"/>
    <property type="project" value="InterPro"/>
</dbReference>
<dbReference type="AlphaFoldDB" id="A0A8X6SF28"/>
<feature type="domain" description="Transposase Tc1-like" evidence="1">
    <location>
        <begin position="82"/>
        <end position="138"/>
    </location>
</feature>
<dbReference type="Pfam" id="PF01498">
    <property type="entry name" value="HTH_Tnp_Tc3_2"/>
    <property type="match status" value="1"/>
</dbReference>
<dbReference type="PANTHER" id="PTHR23022:SF135">
    <property type="entry name" value="SI:DKEY-77F5.3"/>
    <property type="match status" value="1"/>
</dbReference>
<organism evidence="3 4">
    <name type="scientific">Trichonephila clavipes</name>
    <name type="common">Golden silk orbweaver</name>
    <name type="synonym">Nephila clavipes</name>
    <dbReference type="NCBI Taxonomy" id="2585209"/>
    <lineage>
        <taxon>Eukaryota</taxon>
        <taxon>Metazoa</taxon>
        <taxon>Ecdysozoa</taxon>
        <taxon>Arthropoda</taxon>
        <taxon>Chelicerata</taxon>
        <taxon>Arachnida</taxon>
        <taxon>Araneae</taxon>
        <taxon>Araneomorphae</taxon>
        <taxon>Entelegynae</taxon>
        <taxon>Araneoidea</taxon>
        <taxon>Nephilidae</taxon>
        <taxon>Trichonephila</taxon>
    </lineage>
</organism>
<dbReference type="EMBL" id="BMAU01021314">
    <property type="protein sequence ID" value="GFY12449.1"/>
    <property type="molecule type" value="Genomic_DNA"/>
</dbReference>
<proteinExistence type="predicted"/>
<dbReference type="Pfam" id="PF13358">
    <property type="entry name" value="DDE_3"/>
    <property type="match status" value="1"/>
</dbReference>
<feature type="domain" description="Tc1-like transposase DDE" evidence="2">
    <location>
        <begin position="192"/>
        <end position="249"/>
    </location>
</feature>
<dbReference type="InterPro" id="IPR052338">
    <property type="entry name" value="Transposase_5"/>
</dbReference>
<reference evidence="3" key="1">
    <citation type="submission" date="2020-08" db="EMBL/GenBank/DDBJ databases">
        <title>Multicomponent nature underlies the extraordinary mechanical properties of spider dragline silk.</title>
        <authorList>
            <person name="Kono N."/>
            <person name="Nakamura H."/>
            <person name="Mori M."/>
            <person name="Yoshida Y."/>
            <person name="Ohtoshi R."/>
            <person name="Malay A.D."/>
            <person name="Moran D.A.P."/>
            <person name="Tomita M."/>
            <person name="Numata K."/>
            <person name="Arakawa K."/>
        </authorList>
    </citation>
    <scope>NUCLEOTIDE SEQUENCE</scope>
</reference>
<name>A0A8X6SF28_TRICX</name>
<evidence type="ECO:0000259" key="1">
    <source>
        <dbReference type="Pfam" id="PF01498"/>
    </source>
</evidence>
<keyword evidence="4" id="KW-1185">Reference proteome</keyword>
<dbReference type="GO" id="GO:0003677">
    <property type="term" value="F:DNA binding"/>
    <property type="evidence" value="ECO:0007669"/>
    <property type="project" value="InterPro"/>
</dbReference>
<evidence type="ECO:0000313" key="3">
    <source>
        <dbReference type="EMBL" id="GFY12449.1"/>
    </source>
</evidence>
<evidence type="ECO:0000313" key="4">
    <source>
        <dbReference type="Proteomes" id="UP000887159"/>
    </source>
</evidence>
<evidence type="ECO:0000259" key="2">
    <source>
        <dbReference type="Pfam" id="PF13358"/>
    </source>
</evidence>
<dbReference type="Gene3D" id="3.30.420.10">
    <property type="entry name" value="Ribonuclease H-like superfamily/Ribonuclease H"/>
    <property type="match status" value="2"/>
</dbReference>
<gene>
    <name evidence="3" type="primary">tc1a</name>
    <name evidence="3" type="ORF">TNCV_1798711</name>
</gene>
<dbReference type="InterPro" id="IPR038717">
    <property type="entry name" value="Tc1-like_DDE_dom"/>
</dbReference>
<dbReference type="PANTHER" id="PTHR23022">
    <property type="entry name" value="TRANSPOSABLE ELEMENT-RELATED"/>
    <property type="match status" value="1"/>
</dbReference>
<dbReference type="GO" id="GO:0006313">
    <property type="term" value="P:DNA transposition"/>
    <property type="evidence" value="ECO:0007669"/>
    <property type="project" value="InterPro"/>
</dbReference>
<comment type="caution">
    <text evidence="3">The sequence shown here is derived from an EMBL/GenBank/DDBJ whole genome shotgun (WGS) entry which is preliminary data.</text>
</comment>
<dbReference type="InterPro" id="IPR036397">
    <property type="entry name" value="RNaseH_sf"/>
</dbReference>
<accession>A0A8X6SF28</accession>
<dbReference type="InterPro" id="IPR002492">
    <property type="entry name" value="Transposase_Tc1-like"/>
</dbReference>